<sequence length="163" mass="19504">MKKLQELKDAMRSPPPERLARIEYRSHFMQIFGVMLVSALLIWKGFWYIIFAFIFSIGVSYSQGMNAYQRYRAIMAGKGEEYNPDLDKSPTRKRDYIIKKAFGKYSWGFAAIFSVVITYLLVPLERWFMKVAFGTIILFNYLLIYFFLFYFIAKPIYNWRKKK</sequence>
<organism evidence="2">
    <name type="scientific">marine sediment metagenome</name>
    <dbReference type="NCBI Taxonomy" id="412755"/>
    <lineage>
        <taxon>unclassified sequences</taxon>
        <taxon>metagenomes</taxon>
        <taxon>ecological metagenomes</taxon>
    </lineage>
</organism>
<proteinExistence type="predicted"/>
<keyword evidence="1" id="KW-0812">Transmembrane</keyword>
<dbReference type="EMBL" id="LAZR01041216">
    <property type="protein sequence ID" value="KKL12536.1"/>
    <property type="molecule type" value="Genomic_DNA"/>
</dbReference>
<protein>
    <submittedName>
        <fullName evidence="2">Uncharacterized protein</fullName>
    </submittedName>
</protein>
<feature type="transmembrane region" description="Helical" evidence="1">
    <location>
        <begin position="102"/>
        <end position="121"/>
    </location>
</feature>
<name>A0A0F9D3Y6_9ZZZZ</name>
<comment type="caution">
    <text evidence="2">The sequence shown here is derived from an EMBL/GenBank/DDBJ whole genome shotgun (WGS) entry which is preliminary data.</text>
</comment>
<feature type="transmembrane region" description="Helical" evidence="1">
    <location>
        <begin position="49"/>
        <end position="68"/>
    </location>
</feature>
<dbReference type="AlphaFoldDB" id="A0A0F9D3Y6"/>
<evidence type="ECO:0000256" key="1">
    <source>
        <dbReference type="SAM" id="Phobius"/>
    </source>
</evidence>
<accession>A0A0F9D3Y6</accession>
<gene>
    <name evidence="2" type="ORF">LCGC14_2534760</name>
</gene>
<feature type="transmembrane region" description="Helical" evidence="1">
    <location>
        <begin position="127"/>
        <end position="153"/>
    </location>
</feature>
<evidence type="ECO:0000313" key="2">
    <source>
        <dbReference type="EMBL" id="KKL12536.1"/>
    </source>
</evidence>
<keyword evidence="1" id="KW-1133">Transmembrane helix</keyword>
<reference evidence="2" key="1">
    <citation type="journal article" date="2015" name="Nature">
        <title>Complex archaea that bridge the gap between prokaryotes and eukaryotes.</title>
        <authorList>
            <person name="Spang A."/>
            <person name="Saw J.H."/>
            <person name="Jorgensen S.L."/>
            <person name="Zaremba-Niedzwiedzka K."/>
            <person name="Martijn J."/>
            <person name="Lind A.E."/>
            <person name="van Eijk R."/>
            <person name="Schleper C."/>
            <person name="Guy L."/>
            <person name="Ettema T.J."/>
        </authorList>
    </citation>
    <scope>NUCLEOTIDE SEQUENCE</scope>
</reference>
<keyword evidence="1" id="KW-0472">Membrane</keyword>